<dbReference type="Proteomes" id="UP000828048">
    <property type="component" value="Chromosome 7"/>
</dbReference>
<comment type="caution">
    <text evidence="1">The sequence shown here is derived from an EMBL/GenBank/DDBJ whole genome shotgun (WGS) entry which is preliminary data.</text>
</comment>
<reference evidence="1 2" key="1">
    <citation type="journal article" date="2021" name="Hortic Res">
        <title>High-quality reference genome and annotation aids understanding of berry development for evergreen blueberry (Vaccinium darrowii).</title>
        <authorList>
            <person name="Yu J."/>
            <person name="Hulse-Kemp A.M."/>
            <person name="Babiker E."/>
            <person name="Staton M."/>
        </authorList>
    </citation>
    <scope>NUCLEOTIDE SEQUENCE [LARGE SCALE GENOMIC DNA]</scope>
    <source>
        <strain evidence="2">cv. NJ 8807/NJ 8810</strain>
        <tissue evidence="1">Young leaf</tissue>
    </source>
</reference>
<keyword evidence="2" id="KW-1185">Reference proteome</keyword>
<gene>
    <name evidence="1" type="ORF">Vadar_018267</name>
</gene>
<organism evidence="1 2">
    <name type="scientific">Vaccinium darrowii</name>
    <dbReference type="NCBI Taxonomy" id="229202"/>
    <lineage>
        <taxon>Eukaryota</taxon>
        <taxon>Viridiplantae</taxon>
        <taxon>Streptophyta</taxon>
        <taxon>Embryophyta</taxon>
        <taxon>Tracheophyta</taxon>
        <taxon>Spermatophyta</taxon>
        <taxon>Magnoliopsida</taxon>
        <taxon>eudicotyledons</taxon>
        <taxon>Gunneridae</taxon>
        <taxon>Pentapetalae</taxon>
        <taxon>asterids</taxon>
        <taxon>Ericales</taxon>
        <taxon>Ericaceae</taxon>
        <taxon>Vaccinioideae</taxon>
        <taxon>Vaccinieae</taxon>
        <taxon>Vaccinium</taxon>
    </lineage>
</organism>
<evidence type="ECO:0000313" key="2">
    <source>
        <dbReference type="Proteomes" id="UP000828048"/>
    </source>
</evidence>
<protein>
    <submittedName>
        <fullName evidence="1">Uncharacterized protein</fullName>
    </submittedName>
</protein>
<name>A0ACB7Y848_9ERIC</name>
<sequence length="135" mass="15898">MITCRFPSSCRTSVDADRLEYVVKDDAQSNVNIQVDWALAFTLMALKLKTEMRRSFCFTVPPLQVAVGVVQQDLRPTIPKNTDLKLVELHERCWQQNPTWRPDFSEIMEMLQHMAKEAICQRFSLRYIEEFFLRP</sequence>
<evidence type="ECO:0000313" key="1">
    <source>
        <dbReference type="EMBL" id="KAH7849462.1"/>
    </source>
</evidence>
<proteinExistence type="predicted"/>
<accession>A0ACB7Y848</accession>
<dbReference type="EMBL" id="CM037157">
    <property type="protein sequence ID" value="KAH7849462.1"/>
    <property type="molecule type" value="Genomic_DNA"/>
</dbReference>